<proteinExistence type="predicted"/>
<feature type="compositionally biased region" description="Polar residues" evidence="1">
    <location>
        <begin position="1"/>
        <end position="30"/>
    </location>
</feature>
<reference evidence="2 3" key="1">
    <citation type="journal article" date="2015" name="Genome Biol.">
        <title>Comparative genomics of Steinernema reveals deeply conserved gene regulatory networks.</title>
        <authorList>
            <person name="Dillman A.R."/>
            <person name="Macchietto M."/>
            <person name="Porter C.F."/>
            <person name="Rogers A."/>
            <person name="Williams B."/>
            <person name="Antoshechkin I."/>
            <person name="Lee M.M."/>
            <person name="Goodwin Z."/>
            <person name="Lu X."/>
            <person name="Lewis E.E."/>
            <person name="Goodrich-Blair H."/>
            <person name="Stock S.P."/>
            <person name="Adams B.J."/>
            <person name="Sternberg P.W."/>
            <person name="Mortazavi A."/>
        </authorList>
    </citation>
    <scope>NUCLEOTIDE SEQUENCE [LARGE SCALE GENOMIC DNA]</scope>
    <source>
        <strain evidence="2 3">ALL</strain>
    </source>
</reference>
<name>A0A4U5NIJ9_STECR</name>
<dbReference type="Proteomes" id="UP000298663">
    <property type="component" value="Unassembled WGS sequence"/>
</dbReference>
<feature type="compositionally biased region" description="Polar residues" evidence="1">
    <location>
        <begin position="46"/>
        <end position="61"/>
    </location>
</feature>
<gene>
    <name evidence="2" type="ORF">L596_016299</name>
</gene>
<reference evidence="2 3" key="2">
    <citation type="journal article" date="2019" name="G3 (Bethesda)">
        <title>Hybrid Assembly of the Genome of the Entomopathogenic Nematode Steinernema carpocapsae Identifies the X-Chromosome.</title>
        <authorList>
            <person name="Serra L."/>
            <person name="Macchietto M."/>
            <person name="Macias-Munoz A."/>
            <person name="McGill C.J."/>
            <person name="Rodriguez I.M."/>
            <person name="Rodriguez B."/>
            <person name="Murad R."/>
            <person name="Mortazavi A."/>
        </authorList>
    </citation>
    <scope>NUCLEOTIDE SEQUENCE [LARGE SCALE GENOMIC DNA]</scope>
    <source>
        <strain evidence="2 3">ALL</strain>
    </source>
</reference>
<protein>
    <submittedName>
        <fullName evidence="2">Uncharacterized protein</fullName>
    </submittedName>
</protein>
<dbReference type="EMBL" id="AZBU02000004">
    <property type="protein sequence ID" value="TKR82602.1"/>
    <property type="molecule type" value="Genomic_DNA"/>
</dbReference>
<accession>A0A4U5NIJ9</accession>
<comment type="caution">
    <text evidence="2">The sequence shown here is derived from an EMBL/GenBank/DDBJ whole genome shotgun (WGS) entry which is preliminary data.</text>
</comment>
<evidence type="ECO:0000313" key="2">
    <source>
        <dbReference type="EMBL" id="TKR82602.1"/>
    </source>
</evidence>
<dbReference type="AlphaFoldDB" id="A0A4U5NIJ9"/>
<evidence type="ECO:0000313" key="3">
    <source>
        <dbReference type="Proteomes" id="UP000298663"/>
    </source>
</evidence>
<feature type="region of interest" description="Disordered" evidence="1">
    <location>
        <begin position="1"/>
        <end position="92"/>
    </location>
</feature>
<organism evidence="2 3">
    <name type="scientific">Steinernema carpocapsae</name>
    <name type="common">Entomopathogenic nematode</name>
    <dbReference type="NCBI Taxonomy" id="34508"/>
    <lineage>
        <taxon>Eukaryota</taxon>
        <taxon>Metazoa</taxon>
        <taxon>Ecdysozoa</taxon>
        <taxon>Nematoda</taxon>
        <taxon>Chromadorea</taxon>
        <taxon>Rhabditida</taxon>
        <taxon>Tylenchina</taxon>
        <taxon>Panagrolaimomorpha</taxon>
        <taxon>Strongyloidoidea</taxon>
        <taxon>Steinernematidae</taxon>
        <taxon>Steinernema</taxon>
    </lineage>
</organism>
<keyword evidence="3" id="KW-1185">Reference proteome</keyword>
<sequence length="92" mass="10194">MNMESSTPNLRTSRDSSPSWTRKASPTRTTKSSREAKPDSMWGRTASRTSLPANTVLSSASVDPCPLRTSLLSTRHATRRFRRPSTGARRDS</sequence>
<evidence type="ECO:0000256" key="1">
    <source>
        <dbReference type="SAM" id="MobiDB-lite"/>
    </source>
</evidence>